<feature type="compositionally biased region" description="Basic residues" evidence="4">
    <location>
        <begin position="109"/>
        <end position="118"/>
    </location>
</feature>
<reference evidence="8 9" key="1">
    <citation type="submission" date="2021-12" db="EMBL/GenBank/DDBJ databases">
        <title>Genome sequence of Kibdelosporangium philippinense ATCC 49844.</title>
        <authorList>
            <person name="Fedorov E.A."/>
            <person name="Omeragic M."/>
            <person name="Shalygina K.F."/>
            <person name="Maclea K.S."/>
        </authorList>
    </citation>
    <scope>NUCLEOTIDE SEQUENCE [LARGE SCALE GENOMIC DNA]</scope>
    <source>
        <strain evidence="8 9">ATCC 49844</strain>
    </source>
</reference>
<dbReference type="Gene3D" id="1.10.443.10">
    <property type="entry name" value="Intergrase catalytic core"/>
    <property type="match status" value="1"/>
</dbReference>
<dbReference type="EMBL" id="JAJVCN010000005">
    <property type="protein sequence ID" value="MCE7011758.1"/>
    <property type="molecule type" value="Genomic_DNA"/>
</dbReference>
<name>A0ABS8ZWU6_9PSEU</name>
<accession>A0ABS8ZWU6</accession>
<evidence type="ECO:0000313" key="7">
    <source>
        <dbReference type="EMBL" id="MCE7011750.1"/>
    </source>
</evidence>
<evidence type="ECO:0000313" key="9">
    <source>
        <dbReference type="Proteomes" id="UP001521150"/>
    </source>
</evidence>
<feature type="region of interest" description="Disordered" evidence="4">
    <location>
        <begin position="99"/>
        <end position="130"/>
    </location>
</feature>
<evidence type="ECO:0000313" key="8">
    <source>
        <dbReference type="EMBL" id="MCE7011758.1"/>
    </source>
</evidence>
<evidence type="ECO:0000259" key="5">
    <source>
        <dbReference type="PROSITE" id="PS51900"/>
    </source>
</evidence>
<evidence type="ECO:0000256" key="1">
    <source>
        <dbReference type="ARBA" id="ARBA00023125"/>
    </source>
</evidence>
<dbReference type="InterPro" id="IPR011010">
    <property type="entry name" value="DNA_brk_join_enz"/>
</dbReference>
<keyword evidence="1 3" id="KW-0238">DNA-binding</keyword>
<feature type="domain" description="Core-binding (CB)" evidence="5">
    <location>
        <begin position="253"/>
        <end position="337"/>
    </location>
</feature>
<dbReference type="SUPFAM" id="SSF56349">
    <property type="entry name" value="DNA breaking-rejoining enzymes"/>
    <property type="match status" value="1"/>
</dbReference>
<dbReference type="RefSeq" id="WP_233734508.1">
    <property type="nucleotide sequence ID" value="NZ_JAJVCN010000005.1"/>
</dbReference>
<organism evidence="8 9">
    <name type="scientific">Kibdelosporangium philippinense</name>
    <dbReference type="NCBI Taxonomy" id="211113"/>
    <lineage>
        <taxon>Bacteria</taxon>
        <taxon>Bacillati</taxon>
        <taxon>Actinomycetota</taxon>
        <taxon>Actinomycetes</taxon>
        <taxon>Pseudonocardiales</taxon>
        <taxon>Pseudonocardiaceae</taxon>
        <taxon>Kibdelosporangium</taxon>
    </lineage>
</organism>
<dbReference type="InterPro" id="IPR044068">
    <property type="entry name" value="CB"/>
</dbReference>
<keyword evidence="9" id="KW-1185">Reference proteome</keyword>
<dbReference type="PROSITE" id="PS51900">
    <property type="entry name" value="CB"/>
    <property type="match status" value="1"/>
</dbReference>
<sequence length="531" mass="60472">MKHRVRGPARTCVSCLSWGRIFGHGFCVACYMFAREYAVDQCAGCGRWEPVRSEYCRLCWAQARVLARESGRPLHSTGATAVRFLQQVRHHQLFFADMQSTRGASTSPPRKHPRRGRPRTPDPAPAGRPVTRWAQPVLFPGLPRDYTRFDETMDANPDNPWLRWGQHVACQLAERRGWPRRIRLDVERSLIILLSHHIDDDTVSYVAMFTALRPLGLSCDRTADVLNEMGLLVDDRRPAFEDWLEGKLDGIAPGIARETETWLRNLRNGGPRTRPRDIHTVRQYARAVRPILLDWSANYDHLREVTRENVLEALAPLRGRDRQHTLIVLRSMFGFCKKNGVVFRNPTSRIRVGDRHSKNIQPLRDDQVQRTVAAAARPADRLIIALAAIHAARSGAIRALRLDDVDLGDRRLIIAGRLRPLDDLTHKLLLDWLDYRRTRWPTTANPHLLVNQMTALKLGPVSGFWIKAGFRGQEATLERLRVDRQLEEALTHGPDPLHLAVVFGLDERTAIRYAASARQLLETAIECDTSG</sequence>
<evidence type="ECO:0000256" key="3">
    <source>
        <dbReference type="PROSITE-ProRule" id="PRU01248"/>
    </source>
</evidence>
<evidence type="ECO:0000256" key="2">
    <source>
        <dbReference type="ARBA" id="ARBA00023172"/>
    </source>
</evidence>
<comment type="caution">
    <text evidence="8">The sequence shown here is derived from an EMBL/GenBank/DDBJ whole genome shotgun (WGS) entry which is preliminary data.</text>
</comment>
<dbReference type="InterPro" id="IPR010998">
    <property type="entry name" value="Integrase_recombinase_N"/>
</dbReference>
<keyword evidence="2" id="KW-0233">DNA recombination</keyword>
<dbReference type="Proteomes" id="UP001521150">
    <property type="component" value="Unassembled WGS sequence"/>
</dbReference>
<dbReference type="Gene3D" id="1.10.150.130">
    <property type="match status" value="1"/>
</dbReference>
<protein>
    <submittedName>
        <fullName evidence="8">Integrase</fullName>
    </submittedName>
</protein>
<gene>
    <name evidence="6" type="ORF">LWC34_54370</name>
    <name evidence="7" type="ORF">LWC34_54395</name>
    <name evidence="8" type="ORF">LWC34_54440</name>
</gene>
<proteinExistence type="predicted"/>
<dbReference type="EMBL" id="JAJVCN010000005">
    <property type="protein sequence ID" value="MCE7011750.1"/>
    <property type="molecule type" value="Genomic_DNA"/>
</dbReference>
<evidence type="ECO:0000256" key="4">
    <source>
        <dbReference type="SAM" id="MobiDB-lite"/>
    </source>
</evidence>
<dbReference type="InterPro" id="IPR013762">
    <property type="entry name" value="Integrase-like_cat_sf"/>
</dbReference>
<dbReference type="EMBL" id="JAJVCN010000005">
    <property type="protein sequence ID" value="MCE7011745.1"/>
    <property type="molecule type" value="Genomic_DNA"/>
</dbReference>
<evidence type="ECO:0000313" key="6">
    <source>
        <dbReference type="EMBL" id="MCE7011745.1"/>
    </source>
</evidence>